<evidence type="ECO:0000256" key="5">
    <source>
        <dbReference type="ARBA" id="ARBA00022989"/>
    </source>
</evidence>
<gene>
    <name evidence="8" type="ORF">JKG61_14945</name>
</gene>
<dbReference type="PANTHER" id="PTHR30558">
    <property type="entry name" value="EXBD MEMBRANE COMPONENT OF PMF-DRIVEN MACROMOLECULE IMPORT SYSTEM"/>
    <property type="match status" value="1"/>
</dbReference>
<evidence type="ECO:0000256" key="2">
    <source>
        <dbReference type="ARBA" id="ARBA00005811"/>
    </source>
</evidence>
<dbReference type="Pfam" id="PF02472">
    <property type="entry name" value="ExbD"/>
    <property type="match status" value="1"/>
</dbReference>
<keyword evidence="7" id="KW-0813">Transport</keyword>
<dbReference type="EMBL" id="JAERTY010000008">
    <property type="protein sequence ID" value="MBL1410050.1"/>
    <property type="molecule type" value="Genomic_DNA"/>
</dbReference>
<comment type="subcellular location">
    <subcellularLocation>
        <location evidence="1">Cell membrane</location>
        <topology evidence="1">Single-pass membrane protein</topology>
    </subcellularLocation>
    <subcellularLocation>
        <location evidence="7">Cell membrane</location>
        <topology evidence="7">Single-pass type II membrane protein</topology>
    </subcellularLocation>
</comment>
<keyword evidence="7" id="KW-0653">Protein transport</keyword>
<evidence type="ECO:0000313" key="8">
    <source>
        <dbReference type="EMBL" id="MBL1410050.1"/>
    </source>
</evidence>
<keyword evidence="3" id="KW-1003">Cell membrane</keyword>
<evidence type="ECO:0000256" key="1">
    <source>
        <dbReference type="ARBA" id="ARBA00004162"/>
    </source>
</evidence>
<dbReference type="PANTHER" id="PTHR30558:SF3">
    <property type="entry name" value="BIOPOLYMER TRANSPORT PROTEIN EXBD-RELATED"/>
    <property type="match status" value="1"/>
</dbReference>
<sequence length="207" mass="23200">MPRIKIKRTAPSVDMTAMSDVTFLLLNFFVMTAVFKAPEPIPVDTPASITTEKIPDENFAMITISNDGKCLLSIAEKDVKEKTLEKIANKYSIALTPEEKEKFMALETLGVPLRQLKQFLSLPSDKLMDKAYNPGIAVDTTTNLSNELFNWISAARTINYQLHEKQLQILIKADANVKFPAVGQVIETLRNQKANKFSFITSMKSEV</sequence>
<name>A0ABS1R6Y4_9SPHI</name>
<evidence type="ECO:0000256" key="7">
    <source>
        <dbReference type="RuleBase" id="RU003879"/>
    </source>
</evidence>
<dbReference type="RefSeq" id="WP_202103758.1">
    <property type="nucleotide sequence ID" value="NZ_JAERTY010000008.1"/>
</dbReference>
<organism evidence="8 9">
    <name type="scientific">Sphingobacterium faecale</name>
    <dbReference type="NCBI Taxonomy" id="2803775"/>
    <lineage>
        <taxon>Bacteria</taxon>
        <taxon>Pseudomonadati</taxon>
        <taxon>Bacteroidota</taxon>
        <taxon>Sphingobacteriia</taxon>
        <taxon>Sphingobacteriales</taxon>
        <taxon>Sphingobacteriaceae</taxon>
        <taxon>Sphingobacterium</taxon>
    </lineage>
</organism>
<dbReference type="InterPro" id="IPR003400">
    <property type="entry name" value="ExbD"/>
</dbReference>
<evidence type="ECO:0000313" key="9">
    <source>
        <dbReference type="Proteomes" id="UP000625283"/>
    </source>
</evidence>
<protein>
    <submittedName>
        <fullName evidence="8">Biopolymer transporter ExbD</fullName>
    </submittedName>
</protein>
<proteinExistence type="inferred from homology"/>
<comment type="similarity">
    <text evidence="2 7">Belongs to the ExbD/TolR family.</text>
</comment>
<keyword evidence="4 7" id="KW-0812">Transmembrane</keyword>
<keyword evidence="5" id="KW-1133">Transmembrane helix</keyword>
<accession>A0ABS1R6Y4</accession>
<keyword evidence="9" id="KW-1185">Reference proteome</keyword>
<evidence type="ECO:0000256" key="3">
    <source>
        <dbReference type="ARBA" id="ARBA00022475"/>
    </source>
</evidence>
<reference evidence="8 9" key="1">
    <citation type="submission" date="2021-01" db="EMBL/GenBank/DDBJ databases">
        <title>C459-1 draft genome sequence.</title>
        <authorList>
            <person name="Zhang X.-F."/>
        </authorList>
    </citation>
    <scope>NUCLEOTIDE SEQUENCE [LARGE SCALE GENOMIC DNA]</scope>
    <source>
        <strain evidence="9">C459-1</strain>
    </source>
</reference>
<comment type="caution">
    <text evidence="8">The sequence shown here is derived from an EMBL/GenBank/DDBJ whole genome shotgun (WGS) entry which is preliminary data.</text>
</comment>
<evidence type="ECO:0000256" key="6">
    <source>
        <dbReference type="ARBA" id="ARBA00023136"/>
    </source>
</evidence>
<dbReference type="Proteomes" id="UP000625283">
    <property type="component" value="Unassembled WGS sequence"/>
</dbReference>
<evidence type="ECO:0000256" key="4">
    <source>
        <dbReference type="ARBA" id="ARBA00022692"/>
    </source>
</evidence>
<keyword evidence="6" id="KW-0472">Membrane</keyword>